<keyword evidence="1" id="KW-0472">Membrane</keyword>
<organism evidence="2 3">
    <name type="scientific">Mangrovibacterium marinum</name>
    <dbReference type="NCBI Taxonomy" id="1639118"/>
    <lineage>
        <taxon>Bacteria</taxon>
        <taxon>Pseudomonadati</taxon>
        <taxon>Bacteroidota</taxon>
        <taxon>Bacteroidia</taxon>
        <taxon>Marinilabiliales</taxon>
        <taxon>Prolixibacteraceae</taxon>
        <taxon>Mangrovibacterium</taxon>
    </lineage>
</organism>
<reference evidence="2 3" key="1">
    <citation type="submission" date="2018-04" db="EMBL/GenBank/DDBJ databases">
        <title>Genomic Encyclopedia of Archaeal and Bacterial Type Strains, Phase II (KMG-II): from individual species to whole genera.</title>
        <authorList>
            <person name="Goeker M."/>
        </authorList>
    </citation>
    <scope>NUCLEOTIDE SEQUENCE [LARGE SCALE GENOMIC DNA]</scope>
    <source>
        <strain evidence="2 3">DSM 28823</strain>
    </source>
</reference>
<sequence>MKFKQLDLKPRGNWFQRKLWTPHRKRTFIYMLAGAMFSLVFSLITGDLAKLSLLENLYSILIGAFFGFLITNSPCARGRC</sequence>
<dbReference type="OrthoDB" id="1121974at2"/>
<evidence type="ECO:0000313" key="2">
    <source>
        <dbReference type="EMBL" id="PTN07585.1"/>
    </source>
</evidence>
<dbReference type="Proteomes" id="UP000243525">
    <property type="component" value="Unassembled WGS sequence"/>
</dbReference>
<evidence type="ECO:0000256" key="1">
    <source>
        <dbReference type="SAM" id="Phobius"/>
    </source>
</evidence>
<protein>
    <submittedName>
        <fullName evidence="2">Uncharacterized protein</fullName>
    </submittedName>
</protein>
<keyword evidence="1" id="KW-1133">Transmembrane helix</keyword>
<evidence type="ECO:0000313" key="3">
    <source>
        <dbReference type="Proteomes" id="UP000243525"/>
    </source>
</evidence>
<comment type="caution">
    <text evidence="2">The sequence shown here is derived from an EMBL/GenBank/DDBJ whole genome shotgun (WGS) entry which is preliminary data.</text>
</comment>
<name>A0A2T5BZ93_9BACT</name>
<feature type="transmembrane region" description="Helical" evidence="1">
    <location>
        <begin position="57"/>
        <end position="76"/>
    </location>
</feature>
<dbReference type="EMBL" id="QAAD01000015">
    <property type="protein sequence ID" value="PTN07585.1"/>
    <property type="molecule type" value="Genomic_DNA"/>
</dbReference>
<keyword evidence="3" id="KW-1185">Reference proteome</keyword>
<accession>A0A2T5BZ93</accession>
<proteinExistence type="predicted"/>
<gene>
    <name evidence="2" type="ORF">C8N47_11524</name>
</gene>
<feature type="transmembrane region" description="Helical" evidence="1">
    <location>
        <begin position="27"/>
        <end position="45"/>
    </location>
</feature>
<dbReference type="RefSeq" id="WP_107823116.1">
    <property type="nucleotide sequence ID" value="NZ_OY782574.1"/>
</dbReference>
<dbReference type="AlphaFoldDB" id="A0A2T5BZ93"/>
<keyword evidence="1" id="KW-0812">Transmembrane</keyword>